<protein>
    <submittedName>
        <fullName evidence="1">CRISPR type II-a/nmemi-associated protein csn2</fullName>
    </submittedName>
</protein>
<dbReference type="RefSeq" id="WP_016183743.1">
    <property type="nucleotide sequence ID" value="NZ_JXKI01000005.1"/>
</dbReference>
<dbReference type="AlphaFoldDB" id="S1NUG6"/>
<dbReference type="Proteomes" id="UP000014113">
    <property type="component" value="Unassembled WGS sequence"/>
</dbReference>
<dbReference type="eggNOG" id="ENOG5032YV1">
    <property type="taxonomic scope" value="Bacteria"/>
</dbReference>
<dbReference type="Pfam" id="PF09711">
    <property type="entry name" value="Cas_Csn2"/>
    <property type="match status" value="1"/>
</dbReference>
<dbReference type="STRING" id="1121865.OMW_01630"/>
<dbReference type="Gene3D" id="3.40.50.11940">
    <property type="match status" value="1"/>
</dbReference>
<dbReference type="PATRIC" id="fig|1121865.3.peg.1572"/>
<name>S1NUG6_9ENTE</name>
<proteinExistence type="predicted"/>
<evidence type="ECO:0000313" key="2">
    <source>
        <dbReference type="Proteomes" id="UP000014113"/>
    </source>
</evidence>
<accession>S1NUG6</accession>
<dbReference type="InterPro" id="IPR038600">
    <property type="entry name" value="Csn2_sf"/>
</dbReference>
<comment type="caution">
    <text evidence="1">The sequence shown here is derived from an EMBL/GenBank/DDBJ whole genome shotgun (WGS) entry which is preliminary data.</text>
</comment>
<sequence length="224" mass="26528">MKLVHPDINMQLDFEDKAVCIWTIESPSLFLYYLTELQGQIIEGNDGNFVLSNDDKIISLKKEASLILSPLEIDYNDKKFISELFKEIKDIVQFGELYEKYVSVKSELVQLMERISECNDYPLQYSEEFELTSLLKLMKVEFDFQDTDYFERLLTFIQLSQRLLQKKLLIFVNLSSILSESQLVELEKIAKYEEIKILMVNSYQINYSFPYKWYIMDVDGSEIF</sequence>
<dbReference type="InterPro" id="IPR010146">
    <property type="entry name" value="CRISPR-assoc_prot_Csn2-typ"/>
</dbReference>
<organism evidence="1 2">
    <name type="scientific">Enterococcus columbae DSM 7374 = ATCC 51263</name>
    <dbReference type="NCBI Taxonomy" id="1121865"/>
    <lineage>
        <taxon>Bacteria</taxon>
        <taxon>Bacillati</taxon>
        <taxon>Bacillota</taxon>
        <taxon>Bacilli</taxon>
        <taxon>Lactobacillales</taxon>
        <taxon>Enterococcaceae</taxon>
        <taxon>Enterococcus</taxon>
    </lineage>
</organism>
<gene>
    <name evidence="1" type="ORF">I568_01273</name>
</gene>
<dbReference type="EMBL" id="ASWJ01000006">
    <property type="protein sequence ID" value="EOW83826.1"/>
    <property type="molecule type" value="Genomic_DNA"/>
</dbReference>
<evidence type="ECO:0000313" key="1">
    <source>
        <dbReference type="EMBL" id="EOW83826.1"/>
    </source>
</evidence>
<dbReference type="NCBIfam" id="TIGR01866">
    <property type="entry name" value="cas_Csn2"/>
    <property type="match status" value="1"/>
</dbReference>
<keyword evidence="2" id="KW-1185">Reference proteome</keyword>
<reference evidence="1 2" key="1">
    <citation type="submission" date="2013-03" db="EMBL/GenBank/DDBJ databases">
        <title>The Genome Sequence of Enterococcus columbae ATCC_51263 (PacBio/Illumina hybrid assembly).</title>
        <authorList>
            <consortium name="The Broad Institute Genomics Platform"/>
            <consortium name="The Broad Institute Genome Sequencing Center for Infectious Disease"/>
            <person name="Earl A."/>
            <person name="Russ C."/>
            <person name="Gilmore M."/>
            <person name="Surin D."/>
            <person name="Walker B."/>
            <person name="Young S."/>
            <person name="Zeng Q."/>
            <person name="Gargeya S."/>
            <person name="Fitzgerald M."/>
            <person name="Haas B."/>
            <person name="Abouelleil A."/>
            <person name="Allen A.W."/>
            <person name="Alvarado L."/>
            <person name="Arachchi H.M."/>
            <person name="Berlin A.M."/>
            <person name="Chapman S.B."/>
            <person name="Gainer-Dewar J."/>
            <person name="Goldberg J."/>
            <person name="Griggs A."/>
            <person name="Gujja S."/>
            <person name="Hansen M."/>
            <person name="Howarth C."/>
            <person name="Imamovic A."/>
            <person name="Ireland A."/>
            <person name="Larimer J."/>
            <person name="McCowan C."/>
            <person name="Murphy C."/>
            <person name="Pearson M."/>
            <person name="Poon T.W."/>
            <person name="Priest M."/>
            <person name="Roberts A."/>
            <person name="Saif S."/>
            <person name="Shea T."/>
            <person name="Sisk P."/>
            <person name="Sykes S."/>
            <person name="Wortman J."/>
            <person name="Nusbaum C."/>
            <person name="Birren B."/>
        </authorList>
    </citation>
    <scope>NUCLEOTIDE SEQUENCE [LARGE SCALE GENOMIC DNA]</scope>
    <source>
        <strain evidence="1 2">ATCC 51263</strain>
    </source>
</reference>
<dbReference type="OrthoDB" id="1701909at2"/>